<dbReference type="STRING" id="29466.GCA_002005185_01305"/>
<dbReference type="Gene3D" id="3.40.50.10490">
    <property type="entry name" value="Glucose-6-phosphate isomerase like protein, domain 1"/>
    <property type="match status" value="2"/>
</dbReference>
<accession>A0A134C5L9</accession>
<dbReference type="CDD" id="cd05016">
    <property type="entry name" value="SIS_PGI_2"/>
    <property type="match status" value="1"/>
</dbReference>
<dbReference type="Proteomes" id="UP000778864">
    <property type="component" value="Unassembled WGS sequence"/>
</dbReference>
<dbReference type="InterPro" id="IPR001672">
    <property type="entry name" value="G6P_Isomerase"/>
</dbReference>
<dbReference type="GO" id="GO:0004347">
    <property type="term" value="F:glucose-6-phosphate isomerase activity"/>
    <property type="evidence" value="ECO:0007669"/>
    <property type="project" value="UniProtKB-EC"/>
</dbReference>
<evidence type="ECO:0000313" key="2">
    <source>
        <dbReference type="EMBL" id="MBS4892793.1"/>
    </source>
</evidence>
<dbReference type="PANTHER" id="PTHR11469:SF1">
    <property type="entry name" value="GLUCOSE-6-PHOSPHATE ISOMERASE"/>
    <property type="match status" value="1"/>
</dbReference>
<dbReference type="Pfam" id="PF00342">
    <property type="entry name" value="PGI"/>
    <property type="match status" value="1"/>
</dbReference>
<proteinExistence type="inferred from homology"/>
<dbReference type="GO" id="GO:0006096">
    <property type="term" value="P:glycolytic process"/>
    <property type="evidence" value="ECO:0007669"/>
    <property type="project" value="UniProtKB-UniPathway"/>
</dbReference>
<dbReference type="RefSeq" id="WP_024061211.1">
    <property type="nucleotide sequence ID" value="NZ_CAJJJA010000001.1"/>
</dbReference>
<comment type="similarity">
    <text evidence="1">Belongs to the GPI family.</text>
</comment>
<dbReference type="SUPFAM" id="SSF53697">
    <property type="entry name" value="SIS domain"/>
    <property type="match status" value="1"/>
</dbReference>
<dbReference type="GO" id="GO:0048029">
    <property type="term" value="F:monosaccharide binding"/>
    <property type="evidence" value="ECO:0007669"/>
    <property type="project" value="TreeGrafter"/>
</dbReference>
<dbReference type="GO" id="GO:0005829">
    <property type="term" value="C:cytosol"/>
    <property type="evidence" value="ECO:0007669"/>
    <property type="project" value="TreeGrafter"/>
</dbReference>
<dbReference type="InterPro" id="IPR046348">
    <property type="entry name" value="SIS_dom_sf"/>
</dbReference>
<dbReference type="EC" id="5.3.1.9" evidence="1"/>
<keyword evidence="1" id="KW-0312">Gluconeogenesis</keyword>
<gene>
    <name evidence="2" type="ORF">KHZ90_03310</name>
</gene>
<dbReference type="GO" id="GO:0006094">
    <property type="term" value="P:gluconeogenesis"/>
    <property type="evidence" value="ECO:0007669"/>
    <property type="project" value="UniProtKB-KW"/>
</dbReference>
<protein>
    <recommendedName>
        <fullName evidence="1">Glucose-6-phosphate isomerase</fullName>
        <ecNumber evidence="1">5.3.1.9</ecNumber>
    </recommendedName>
</protein>
<dbReference type="PROSITE" id="PS51463">
    <property type="entry name" value="P_GLUCOSE_ISOMERASE_3"/>
    <property type="match status" value="1"/>
</dbReference>
<comment type="caution">
    <text evidence="2">The sequence shown here is derived from an EMBL/GenBank/DDBJ whole genome shotgun (WGS) entry which is preliminary data.</text>
</comment>
<reference evidence="2" key="1">
    <citation type="submission" date="2021-02" db="EMBL/GenBank/DDBJ databases">
        <title>Infant gut strain persistence is associated with maternal origin, phylogeny, and functional potential including surface adhesion and iron acquisition.</title>
        <authorList>
            <person name="Lou Y.C."/>
        </authorList>
    </citation>
    <scope>NUCLEOTIDE SEQUENCE</scope>
    <source>
        <strain evidence="2">L3_108_031G1_dasL3_108_031G1_concoct_20</strain>
    </source>
</reference>
<organism evidence="2 3">
    <name type="scientific">Veillonella parvula</name>
    <name type="common">Staphylococcus parvulus</name>
    <dbReference type="NCBI Taxonomy" id="29466"/>
    <lineage>
        <taxon>Bacteria</taxon>
        <taxon>Bacillati</taxon>
        <taxon>Bacillota</taxon>
        <taxon>Negativicutes</taxon>
        <taxon>Veillonellales</taxon>
        <taxon>Veillonellaceae</taxon>
        <taxon>Veillonella</taxon>
    </lineage>
</organism>
<comment type="catalytic activity">
    <reaction evidence="1">
        <text>alpha-D-glucose 6-phosphate = beta-D-fructose 6-phosphate</text>
        <dbReference type="Rhea" id="RHEA:11816"/>
        <dbReference type="ChEBI" id="CHEBI:57634"/>
        <dbReference type="ChEBI" id="CHEBI:58225"/>
        <dbReference type="EC" id="5.3.1.9"/>
    </reaction>
</comment>
<evidence type="ECO:0000256" key="1">
    <source>
        <dbReference type="RuleBase" id="RU000612"/>
    </source>
</evidence>
<keyword evidence="1 2" id="KW-0413">Isomerase</keyword>
<evidence type="ECO:0000313" key="3">
    <source>
        <dbReference type="Proteomes" id="UP000778864"/>
    </source>
</evidence>
<dbReference type="GO" id="GO:0097367">
    <property type="term" value="F:carbohydrate derivative binding"/>
    <property type="evidence" value="ECO:0007669"/>
    <property type="project" value="InterPro"/>
</dbReference>
<keyword evidence="1" id="KW-0324">Glycolysis</keyword>
<dbReference type="GO" id="GO:0051156">
    <property type="term" value="P:glucose 6-phosphate metabolic process"/>
    <property type="evidence" value="ECO:0007669"/>
    <property type="project" value="TreeGrafter"/>
</dbReference>
<name>A0A134C5L9_VEIPA</name>
<dbReference type="AlphaFoldDB" id="A0A134C5L9"/>
<dbReference type="PANTHER" id="PTHR11469">
    <property type="entry name" value="GLUCOSE-6-PHOSPHATE ISOMERASE"/>
    <property type="match status" value="1"/>
</dbReference>
<dbReference type="PRINTS" id="PR00662">
    <property type="entry name" value="G6PISOMERASE"/>
</dbReference>
<sequence>MLRLQSGFELDYANIYNESCIQERDVNNFERAIQNVWRHTNILRSTGFEEGHVSKDGLPEPVLFYQLPYISEDGINTPDMLERLYELRDYARHNIDTVVSLGIGGSYLGSKVIFDVQCGAFWNNYSAEERDGYPRMYFAGFNVDGDYLVGLIRTLECQAQKKGPDYKVMLVINSKSGSTIEPMANFMILEKALQDRNINYEVIAVTDVSDDEHPTILRSMAIENNWKTYSIPYGVGGRFSVFTEVGFVTAALVGFDIEGFLAGAASMDVACQEEDIFKNPGLLSALLKYIASERYGRIIEVFMPYSEALHSLSDWYVQLLSESLGKMSNTCLPYGRTPVAAVGTMDMHAQVQEHQEGRLNKVVQFIKVKDWKHNLIVPDSYSQYERLHSLSDVGICDILNIALDANREALSSDNRFNMTITVPTLNAFHLGEIMFMHCWAVYFESIFAGVDAFDQPGVEVYKRLIGPKLARAKDVHNS</sequence>
<comment type="pathway">
    <text evidence="1">Carbohydrate degradation; glycolysis; D-glyceraldehyde 3-phosphate and glycerone phosphate from D-glucose: step 2/4.</text>
</comment>
<dbReference type="EMBL" id="JAGZMU010000001">
    <property type="protein sequence ID" value="MBS4892793.1"/>
    <property type="molecule type" value="Genomic_DNA"/>
</dbReference>
<dbReference type="InterPro" id="IPR035482">
    <property type="entry name" value="SIS_PGI_2"/>
</dbReference>